<feature type="domain" description="Peptidase M43 pregnancy-associated plasma-A" evidence="10">
    <location>
        <begin position="108"/>
        <end position="239"/>
    </location>
</feature>
<organism evidence="11 12">
    <name type="scientific">Crossiella equi</name>
    <dbReference type="NCBI Taxonomy" id="130796"/>
    <lineage>
        <taxon>Bacteria</taxon>
        <taxon>Bacillati</taxon>
        <taxon>Actinomycetota</taxon>
        <taxon>Actinomycetes</taxon>
        <taxon>Pseudonocardiales</taxon>
        <taxon>Pseudonocardiaceae</taxon>
        <taxon>Crossiella</taxon>
    </lineage>
</organism>
<evidence type="ECO:0000259" key="10">
    <source>
        <dbReference type="Pfam" id="PF05572"/>
    </source>
</evidence>
<proteinExistence type="inferred from homology"/>
<dbReference type="Pfam" id="PF05572">
    <property type="entry name" value="Peptidase_M43"/>
    <property type="match status" value="1"/>
</dbReference>
<evidence type="ECO:0000256" key="3">
    <source>
        <dbReference type="ARBA" id="ARBA00022723"/>
    </source>
</evidence>
<keyword evidence="5" id="KW-0378">Hydrolase</keyword>
<evidence type="ECO:0000313" key="11">
    <source>
        <dbReference type="EMBL" id="MBP2479221.1"/>
    </source>
</evidence>
<accession>A0ABS5ARN1</accession>
<evidence type="ECO:0000256" key="6">
    <source>
        <dbReference type="ARBA" id="ARBA00022833"/>
    </source>
</evidence>
<keyword evidence="12" id="KW-1185">Reference proteome</keyword>
<protein>
    <recommendedName>
        <fullName evidence="10">Peptidase M43 pregnancy-associated plasma-A domain-containing protein</fullName>
    </recommendedName>
</protein>
<keyword evidence="8" id="KW-1015">Disulfide bond</keyword>
<dbReference type="Gene3D" id="3.40.390.10">
    <property type="entry name" value="Collagenase (Catalytic Domain)"/>
    <property type="match status" value="1"/>
</dbReference>
<evidence type="ECO:0000256" key="7">
    <source>
        <dbReference type="ARBA" id="ARBA00023049"/>
    </source>
</evidence>
<feature type="region of interest" description="Disordered" evidence="9">
    <location>
        <begin position="1"/>
        <end position="20"/>
    </location>
</feature>
<dbReference type="Proteomes" id="UP001519363">
    <property type="component" value="Unassembled WGS sequence"/>
</dbReference>
<dbReference type="InterPro" id="IPR024079">
    <property type="entry name" value="MetalloPept_cat_dom_sf"/>
</dbReference>
<name>A0ABS5ARN1_9PSEU</name>
<reference evidence="11 12" key="1">
    <citation type="submission" date="2021-03" db="EMBL/GenBank/DDBJ databases">
        <title>Sequencing the genomes of 1000 actinobacteria strains.</title>
        <authorList>
            <person name="Klenk H.-P."/>
        </authorList>
    </citation>
    <scope>NUCLEOTIDE SEQUENCE [LARGE SCALE GENOMIC DNA]</scope>
    <source>
        <strain evidence="11 12">DSM 44580</strain>
    </source>
</reference>
<dbReference type="RefSeq" id="WP_158103313.1">
    <property type="nucleotide sequence ID" value="NZ_JAGIOO010000001.1"/>
</dbReference>
<evidence type="ECO:0000256" key="1">
    <source>
        <dbReference type="ARBA" id="ARBA00008721"/>
    </source>
</evidence>
<evidence type="ECO:0000256" key="9">
    <source>
        <dbReference type="SAM" id="MobiDB-lite"/>
    </source>
</evidence>
<dbReference type="PANTHER" id="PTHR47466:SF1">
    <property type="entry name" value="METALLOPROTEASE MEP1 (AFU_ORTHOLOGUE AFUA_1G07730)-RELATED"/>
    <property type="match status" value="1"/>
</dbReference>
<dbReference type="EMBL" id="JAGIOO010000001">
    <property type="protein sequence ID" value="MBP2479221.1"/>
    <property type="molecule type" value="Genomic_DNA"/>
</dbReference>
<keyword evidence="3" id="KW-0479">Metal-binding</keyword>
<dbReference type="InterPro" id="IPR008754">
    <property type="entry name" value="Peptidase_M43"/>
</dbReference>
<comment type="similarity">
    <text evidence="1">Belongs to the peptidase M43B family.</text>
</comment>
<dbReference type="CDD" id="cd04275">
    <property type="entry name" value="ZnMc_pappalysin_like"/>
    <property type="match status" value="1"/>
</dbReference>
<evidence type="ECO:0000256" key="4">
    <source>
        <dbReference type="ARBA" id="ARBA00022729"/>
    </source>
</evidence>
<evidence type="ECO:0000256" key="8">
    <source>
        <dbReference type="ARBA" id="ARBA00023157"/>
    </source>
</evidence>
<evidence type="ECO:0000256" key="2">
    <source>
        <dbReference type="ARBA" id="ARBA00022670"/>
    </source>
</evidence>
<evidence type="ECO:0000313" key="12">
    <source>
        <dbReference type="Proteomes" id="UP001519363"/>
    </source>
</evidence>
<gene>
    <name evidence="11" type="ORF">JOF53_008093</name>
</gene>
<dbReference type="SUPFAM" id="SSF55486">
    <property type="entry name" value="Metalloproteases ('zincins'), catalytic domain"/>
    <property type="match status" value="1"/>
</dbReference>
<dbReference type="PANTHER" id="PTHR47466">
    <property type="match status" value="1"/>
</dbReference>
<sequence length="250" mass="27513">MERDLQQRMRTNPPPGARSGAASFTVPVVWNVFYDQNNGEGGYPDSVISQTMTVVNQYFNPIGLSFRLAQAPRRIPVDGRTLHSFDIGNSADNQLRQAYHQGDHQTLNIYTVGAGPRGFAGWSSFPWEYRTQPQLDGITYVYNYLPGGSAGPNFTTGKIMAHEIGHWAGLFHTFQNGCEGGDYVDDTPAEASAAGGCPQGRDTCAAPGQDPIHNMMDYSDDTCRTGFTNGQYNRMAQHLYQQRAINLYGG</sequence>
<keyword evidence="2" id="KW-0645">Protease</keyword>
<comment type="caution">
    <text evidence="11">The sequence shown here is derived from an EMBL/GenBank/DDBJ whole genome shotgun (WGS) entry which is preliminary data.</text>
</comment>
<evidence type="ECO:0000256" key="5">
    <source>
        <dbReference type="ARBA" id="ARBA00022801"/>
    </source>
</evidence>
<keyword evidence="6" id="KW-0862">Zinc</keyword>
<keyword evidence="4" id="KW-0732">Signal</keyword>
<keyword evidence="7" id="KW-0482">Metalloprotease</keyword>